<dbReference type="RefSeq" id="WP_194183916.1">
    <property type="nucleotide sequence ID" value="NZ_JADGIK010000014.1"/>
</dbReference>
<evidence type="ECO:0000256" key="1">
    <source>
        <dbReference type="ARBA" id="ARBA00022801"/>
    </source>
</evidence>
<proteinExistence type="predicted"/>
<dbReference type="AlphaFoldDB" id="A0A8J7FX49"/>
<dbReference type="Gene3D" id="3.40.50.1820">
    <property type="entry name" value="alpha/beta hydrolase"/>
    <property type="match status" value="1"/>
</dbReference>
<evidence type="ECO:0000256" key="2">
    <source>
        <dbReference type="SAM" id="SignalP"/>
    </source>
</evidence>
<keyword evidence="5" id="KW-1185">Reference proteome</keyword>
<dbReference type="SUPFAM" id="SSF53474">
    <property type="entry name" value="alpha/beta-Hydrolases"/>
    <property type="match status" value="1"/>
</dbReference>
<gene>
    <name evidence="4" type="ORF">IM532_12910</name>
</gene>
<dbReference type="InterPro" id="IPR001375">
    <property type="entry name" value="Peptidase_S9_cat"/>
</dbReference>
<sequence>MKAINFISIVTLLLFCPFSLKGQNTINEGVFKPLVQDFTPDDSWVIYSKFYRNNPNQTVLYHQPSHKIISSLSQNARFFNQDEIVQFKKDSLSIKTINLEDLFSISDVIKYELWLNKTEIITQTKQNEVLFIDEHKKIWNQFSNAVNYEVDRHSKKTLVTTSEKKDDVTTFNLFYVDGSSKQTTKIGSFSTQPQVLNWGNNTNRFLIRVDNKLYWYKSPTSTPIITTLPLQVGQTLKLIKTFISHDDELVYFIYYTFDETKQKKKGEVEIWKSNDLHLEEKNIKAPQLEKFQVYWELEKNELTSWNDDNFPTLLFFNHSKYFLNFNPFTYKDYIKNNTDLTLYLFDRHTKTRKQITNRIEYPNENLSYNEDGHSILFKELNQKFWKIYDVEKQQYFTIPYQLTQPPIWSKDKSKFYFFDSNHFYSYNLKTNEVTLIQSFKSQMPLRFQVLNQKTYSDQVQHNGDFVNLRMFVPDDVVYIEVKDTKDNSTTIYSYNSITLVFQKLVHSLDRLSQYKINSQTSSIYYRKENFNLPYQLVYYNGKSEQIIDQNIKKEEELKNHRSQVIYYKGYNGENLKGVLLYPINYNPSKKYPLIVDIYEKKSSVATIFYEETYENPIGVNPLLFNLNNYFYFLADLDFKKGNPGKSGLKILLRAVKKLKEIPQVDLQNSGLIGHSFGGYQTSFYLTQTKFFKAGVAGAGIHDLTMEYYSYNYNFSQPGYWRFESPQFNIGKPYADVPKLYQKNSPILYTNQMKAPLLLWTGKEDYNVFWHQSVQMANALRRYKKEHQLLLYPNEGHSFIQQSNQEDLTKRILHWFNFYLKKDKEVE</sequence>
<feature type="domain" description="Peptidase S9 prolyl oligopeptidase catalytic" evidence="3">
    <location>
        <begin position="641"/>
        <end position="821"/>
    </location>
</feature>
<evidence type="ECO:0000313" key="4">
    <source>
        <dbReference type="EMBL" id="MBF0598331.1"/>
    </source>
</evidence>
<dbReference type="PANTHER" id="PTHR42776:SF4">
    <property type="entry name" value="ACYLAMINO-ACID-RELEASING ENZYME"/>
    <property type="match status" value="1"/>
</dbReference>
<keyword evidence="2" id="KW-0732">Signal</keyword>
<dbReference type="SUPFAM" id="SSF82171">
    <property type="entry name" value="DPP6 N-terminal domain-like"/>
    <property type="match status" value="1"/>
</dbReference>
<accession>A0A8J7FX49</accession>
<organism evidence="4 5">
    <name type="scientific">Faecalibacter rhinopitheci</name>
    <dbReference type="NCBI Taxonomy" id="2779678"/>
    <lineage>
        <taxon>Bacteria</taxon>
        <taxon>Pseudomonadati</taxon>
        <taxon>Bacteroidota</taxon>
        <taxon>Flavobacteriia</taxon>
        <taxon>Flavobacteriales</taxon>
        <taxon>Weeksellaceae</taxon>
        <taxon>Faecalibacter</taxon>
    </lineage>
</organism>
<dbReference type="InterPro" id="IPR029058">
    <property type="entry name" value="AB_hydrolase_fold"/>
</dbReference>
<comment type="caution">
    <text evidence="4">The sequence shown here is derived from an EMBL/GenBank/DDBJ whole genome shotgun (WGS) entry which is preliminary data.</text>
</comment>
<keyword evidence="1" id="KW-0378">Hydrolase</keyword>
<reference evidence="4" key="1">
    <citation type="submission" date="2020-10" db="EMBL/GenBank/DDBJ databases">
        <authorList>
            <person name="Lu T."/>
            <person name="Wang Q."/>
            <person name="Han X."/>
        </authorList>
    </citation>
    <scope>NUCLEOTIDE SEQUENCE</scope>
    <source>
        <strain evidence="4">WQ 117</strain>
    </source>
</reference>
<evidence type="ECO:0000313" key="5">
    <source>
        <dbReference type="Proteomes" id="UP000608754"/>
    </source>
</evidence>
<feature type="signal peptide" evidence="2">
    <location>
        <begin position="1"/>
        <end position="22"/>
    </location>
</feature>
<dbReference type="Pfam" id="PF00326">
    <property type="entry name" value="Peptidase_S9"/>
    <property type="match status" value="1"/>
</dbReference>
<name>A0A8J7FX49_9FLAO</name>
<dbReference type="GO" id="GO:0006508">
    <property type="term" value="P:proteolysis"/>
    <property type="evidence" value="ECO:0007669"/>
    <property type="project" value="InterPro"/>
</dbReference>
<feature type="chain" id="PRO_5035155370" evidence="2">
    <location>
        <begin position="23"/>
        <end position="826"/>
    </location>
</feature>
<protein>
    <submittedName>
        <fullName evidence="4">S9 family peptidase</fullName>
    </submittedName>
</protein>
<dbReference type="Proteomes" id="UP000608754">
    <property type="component" value="Unassembled WGS sequence"/>
</dbReference>
<dbReference type="GO" id="GO:0004252">
    <property type="term" value="F:serine-type endopeptidase activity"/>
    <property type="evidence" value="ECO:0007669"/>
    <property type="project" value="TreeGrafter"/>
</dbReference>
<dbReference type="PANTHER" id="PTHR42776">
    <property type="entry name" value="SERINE PEPTIDASE S9 FAMILY MEMBER"/>
    <property type="match status" value="1"/>
</dbReference>
<dbReference type="EMBL" id="JADGIK010000014">
    <property type="protein sequence ID" value="MBF0598331.1"/>
    <property type="molecule type" value="Genomic_DNA"/>
</dbReference>
<evidence type="ECO:0000259" key="3">
    <source>
        <dbReference type="Pfam" id="PF00326"/>
    </source>
</evidence>